<dbReference type="EMBL" id="KN822949">
    <property type="protein sequence ID" value="KIO33268.1"/>
    <property type="molecule type" value="Genomic_DNA"/>
</dbReference>
<dbReference type="Pfam" id="PF12234">
    <property type="entry name" value="Rav1p_C"/>
    <property type="match status" value="2"/>
</dbReference>
<organism evidence="2 3">
    <name type="scientific">Tulasnella calospora MUT 4182</name>
    <dbReference type="NCBI Taxonomy" id="1051891"/>
    <lineage>
        <taxon>Eukaryota</taxon>
        <taxon>Fungi</taxon>
        <taxon>Dikarya</taxon>
        <taxon>Basidiomycota</taxon>
        <taxon>Agaricomycotina</taxon>
        <taxon>Agaricomycetes</taxon>
        <taxon>Cantharellales</taxon>
        <taxon>Tulasnellaceae</taxon>
        <taxon>Tulasnella</taxon>
    </lineage>
</organism>
<feature type="domain" description="RAVE complex protein Rav1 C-terminal" evidence="1">
    <location>
        <begin position="805"/>
        <end position="1173"/>
    </location>
</feature>
<gene>
    <name evidence="2" type="ORF">M407DRAFT_234427</name>
</gene>
<feature type="domain" description="RAVE complex protein Rav1 C-terminal" evidence="1">
    <location>
        <begin position="605"/>
        <end position="801"/>
    </location>
</feature>
<protein>
    <recommendedName>
        <fullName evidence="1">RAVE complex protein Rav1 C-terminal domain-containing protein</fullName>
    </recommendedName>
</protein>
<dbReference type="SUPFAM" id="SSF50998">
    <property type="entry name" value="Quinoprotein alcohol dehydrogenase-like"/>
    <property type="match status" value="1"/>
</dbReference>
<accession>A0A0C3LH26</accession>
<evidence type="ECO:0000259" key="1">
    <source>
        <dbReference type="Pfam" id="PF12234"/>
    </source>
</evidence>
<dbReference type="GO" id="GO:0007035">
    <property type="term" value="P:vacuolar acidification"/>
    <property type="evidence" value="ECO:0007669"/>
    <property type="project" value="TreeGrafter"/>
</dbReference>
<dbReference type="InterPro" id="IPR011047">
    <property type="entry name" value="Quinoprotein_ADH-like_sf"/>
</dbReference>
<sequence length="1310" mass="144573">LYVTSDTINIIDAATLRVIRVLGFWEAFPGLLGGEAVVSNVAFDQDKQLVVASLGNQVAAWVCSSADATRWRVHTTLNIANDVMTLDCVSGYLALGTSRALMEFELRENGDIPMWVKVWSTHVVDPTLARYSPARSLLACTTRAETAIQIFSTRSRRSTQKIRQPWSPTAIAWRSSNSGSTEGDLTLYTVTEQDGGTVRVYVPVLDVPNILQLHAVVDRCGFLPESSSPANGSRVFWLDKAVVRQVLEAAVQECEDRGDNNDMAARRKPLLQQMLDEGWDLFARILPDGSLVLRALANIDRRPPTMLKQFSVLHTPPQSVVTRTIPTHLSLHLSTIRGKPTATLLTFPPFRSYQLSPLSFFDGQASCLRQFSRSARPITGFARTPEGDAVTIGRERGSREIWVRGKAGRLRLLAAFLPDTPSEEEHVVCLFDEGRTIALYSSESQTLFVKHFPHDPTAYPPPAQPDPPITASIALKTTSKPVLFSLPNVEGRTPIACATLSRTSLIYVAIVASDDGSKHVVLTIQPTKPLPVAVPPEWIVPVDPMSWNPPSDAGQSNGPLGLLPKGITNADRDAFVSISPEGELSFWAAVASNGFGAGIGELPGWRCTGRVRTQRKKITMAQCSSAKKTALVVDSESGQEVTIWDSKESEFSSGLEYLHSFEEKINDLDWTSTYDSLSILALGFEKSVHLLCPQRMSYFDERPTWGTLHVIDIASMSDSIISDSIWLSQGALLVAAAHQLYVFGEAREPFLATSTSTSGGLFENVAMKNGPLDDFHPQLILQCLLWNKVDLVKEIITLLAHNDYPLPHLTPSEMEHLIVLIQTTVEIDEQRRSLDANGVRYLISMRSFFIINRRVTEEGSGTGTPGSKSKKGVLAPFVRARIRYRDIVWAFHSESQEILLSASTAACGGKMLWLDARALGVFLWGKSVESLRDQMEVIARNQYMASERDPSACCMFYFALGKVKLVHGLWKQAAWHKEQLMMLKFLSNDFSQSRWQTAALKNAFALLSKQRYEYAAAFFLLGGSLKDAVNVCLKQLADFQLAVALARVVEGDDGPVLQSILKDHVIPRAFRQGNRWLGSWAYWMLNRRDLAVRILLVSTSLRVLLISDAPLDEIGDPHYDDPSLAVLFAQLKSKSLQTVKGTIEISGQTEFNFVHQMARVLCRMGCHVLAIDLVRSWSFDRPVLAIPAQSKDIAETLDERLLEVSETSRRLRVSPSFARLQRSSMIIDMEIPSFPPTRASSPPPVAGVTNGVTSANGISPMDVARGREGATLASDANTLNVTPNTGFGNLMKSAKKDVVVPEFDMDSFGF</sequence>
<evidence type="ECO:0000313" key="3">
    <source>
        <dbReference type="Proteomes" id="UP000054248"/>
    </source>
</evidence>
<evidence type="ECO:0000313" key="2">
    <source>
        <dbReference type="EMBL" id="KIO33268.1"/>
    </source>
</evidence>
<dbReference type="STRING" id="1051891.A0A0C3LH26"/>
<dbReference type="InterPro" id="IPR052208">
    <property type="entry name" value="DmX-like/RAVE_component"/>
</dbReference>
<reference evidence="3" key="2">
    <citation type="submission" date="2015-01" db="EMBL/GenBank/DDBJ databases">
        <title>Evolutionary Origins and Diversification of the Mycorrhizal Mutualists.</title>
        <authorList>
            <consortium name="DOE Joint Genome Institute"/>
            <consortium name="Mycorrhizal Genomics Consortium"/>
            <person name="Kohler A."/>
            <person name="Kuo A."/>
            <person name="Nagy L.G."/>
            <person name="Floudas D."/>
            <person name="Copeland A."/>
            <person name="Barry K.W."/>
            <person name="Cichocki N."/>
            <person name="Veneault-Fourrey C."/>
            <person name="LaButti K."/>
            <person name="Lindquist E.A."/>
            <person name="Lipzen A."/>
            <person name="Lundell T."/>
            <person name="Morin E."/>
            <person name="Murat C."/>
            <person name="Riley R."/>
            <person name="Ohm R."/>
            <person name="Sun H."/>
            <person name="Tunlid A."/>
            <person name="Henrissat B."/>
            <person name="Grigoriev I.V."/>
            <person name="Hibbett D.S."/>
            <person name="Martin F."/>
        </authorList>
    </citation>
    <scope>NUCLEOTIDE SEQUENCE [LARGE SCALE GENOMIC DNA]</scope>
    <source>
        <strain evidence="3">MUT 4182</strain>
    </source>
</reference>
<dbReference type="InterPro" id="IPR022033">
    <property type="entry name" value="Rav1p_C"/>
</dbReference>
<dbReference type="Proteomes" id="UP000054248">
    <property type="component" value="Unassembled WGS sequence"/>
</dbReference>
<dbReference type="OrthoDB" id="342131at2759"/>
<dbReference type="GO" id="GO:0043291">
    <property type="term" value="C:RAVE complex"/>
    <property type="evidence" value="ECO:0007669"/>
    <property type="project" value="TreeGrafter"/>
</dbReference>
<name>A0A0C3LH26_9AGAM</name>
<dbReference type="PANTHER" id="PTHR13950">
    <property type="entry name" value="RABCONNECTIN-RELATED"/>
    <property type="match status" value="1"/>
</dbReference>
<reference evidence="2 3" key="1">
    <citation type="submission" date="2014-04" db="EMBL/GenBank/DDBJ databases">
        <authorList>
            <consortium name="DOE Joint Genome Institute"/>
            <person name="Kuo A."/>
            <person name="Girlanda M."/>
            <person name="Perotto S."/>
            <person name="Kohler A."/>
            <person name="Nagy L.G."/>
            <person name="Floudas D."/>
            <person name="Copeland A."/>
            <person name="Barry K.W."/>
            <person name="Cichocki N."/>
            <person name="Veneault-Fourrey C."/>
            <person name="LaButti K."/>
            <person name="Lindquist E.A."/>
            <person name="Lipzen A."/>
            <person name="Lundell T."/>
            <person name="Morin E."/>
            <person name="Murat C."/>
            <person name="Sun H."/>
            <person name="Tunlid A."/>
            <person name="Henrissat B."/>
            <person name="Grigoriev I.V."/>
            <person name="Hibbett D.S."/>
            <person name="Martin F."/>
            <person name="Nordberg H.P."/>
            <person name="Cantor M.N."/>
            <person name="Hua S.X."/>
        </authorList>
    </citation>
    <scope>NUCLEOTIDE SEQUENCE [LARGE SCALE GENOMIC DNA]</scope>
    <source>
        <strain evidence="2 3">MUT 4182</strain>
    </source>
</reference>
<keyword evidence="3" id="KW-1185">Reference proteome</keyword>
<proteinExistence type="predicted"/>
<feature type="non-terminal residue" evidence="2">
    <location>
        <position position="1"/>
    </location>
</feature>
<dbReference type="PANTHER" id="PTHR13950:SF9">
    <property type="entry name" value="RABCONNECTIN-3A"/>
    <property type="match status" value="1"/>
</dbReference>
<dbReference type="HOGENOM" id="CLU_000310_0_1_1"/>